<gene>
    <name evidence="1" type="ORF">JIN83_02560</name>
</gene>
<name>A0AAE2VCX4_9BACT</name>
<keyword evidence="2" id="KW-1185">Reference proteome</keyword>
<proteinExistence type="predicted"/>
<dbReference type="RefSeq" id="WP_309488429.1">
    <property type="nucleotide sequence ID" value="NZ_JAENIG010000001.1"/>
</dbReference>
<dbReference type="EMBL" id="JAENIG010000001">
    <property type="protein sequence ID" value="MBK1853829.1"/>
    <property type="molecule type" value="Genomic_DNA"/>
</dbReference>
<protein>
    <submittedName>
        <fullName evidence="1">Uncharacterized protein</fullName>
    </submittedName>
</protein>
<accession>A0AAE2VCX4</accession>
<dbReference type="Proteomes" id="UP000634206">
    <property type="component" value="Unassembled WGS sequence"/>
</dbReference>
<organism evidence="1 2">
    <name type="scientific">Oceaniferula flava</name>
    <dbReference type="NCBI Taxonomy" id="2800421"/>
    <lineage>
        <taxon>Bacteria</taxon>
        <taxon>Pseudomonadati</taxon>
        <taxon>Verrucomicrobiota</taxon>
        <taxon>Verrucomicrobiia</taxon>
        <taxon>Verrucomicrobiales</taxon>
        <taxon>Verrucomicrobiaceae</taxon>
        <taxon>Oceaniferula</taxon>
    </lineage>
</organism>
<sequence>MPNDLITLSADGKLLSGQTLGDLEAGDTFSVILDGKQLVGGAEAATILGHGRTFLKHSLQLNLCQFEPQADGTCRLSYQVTS</sequence>
<dbReference type="AlphaFoldDB" id="A0AAE2VCX4"/>
<comment type="caution">
    <text evidence="1">The sequence shown here is derived from an EMBL/GenBank/DDBJ whole genome shotgun (WGS) entry which is preliminary data.</text>
</comment>
<evidence type="ECO:0000313" key="2">
    <source>
        <dbReference type="Proteomes" id="UP000634206"/>
    </source>
</evidence>
<reference evidence="1" key="1">
    <citation type="submission" date="2021-01" db="EMBL/GenBank/DDBJ databases">
        <title>Modified the classification status of verrucomicrobia.</title>
        <authorList>
            <person name="Feng X."/>
        </authorList>
    </citation>
    <scope>NUCLEOTIDE SEQUENCE</scope>
    <source>
        <strain evidence="1">5K15</strain>
    </source>
</reference>
<evidence type="ECO:0000313" key="1">
    <source>
        <dbReference type="EMBL" id="MBK1853829.1"/>
    </source>
</evidence>